<dbReference type="AlphaFoldDB" id="A0A8S1F366"/>
<comment type="caution">
    <text evidence="2">The sequence shown here is derived from an EMBL/GenBank/DDBJ whole genome shotgun (WGS) entry which is preliminary data.</text>
</comment>
<evidence type="ECO:0000256" key="1">
    <source>
        <dbReference type="SAM" id="Phobius"/>
    </source>
</evidence>
<proteinExistence type="predicted"/>
<keyword evidence="1" id="KW-1133">Transmembrane helix</keyword>
<reference evidence="2 3" key="1">
    <citation type="submission" date="2020-04" db="EMBL/GenBank/DDBJ databases">
        <authorList>
            <person name="Laetsch R D."/>
            <person name="Stevens L."/>
            <person name="Kumar S."/>
            <person name="Blaxter L. M."/>
        </authorList>
    </citation>
    <scope>NUCLEOTIDE SEQUENCE [LARGE SCALE GENOMIC DNA]</scope>
</reference>
<evidence type="ECO:0000313" key="3">
    <source>
        <dbReference type="Proteomes" id="UP000494206"/>
    </source>
</evidence>
<dbReference type="Proteomes" id="UP000494206">
    <property type="component" value="Unassembled WGS sequence"/>
</dbReference>
<evidence type="ECO:0000313" key="2">
    <source>
        <dbReference type="EMBL" id="CAB3406412.1"/>
    </source>
</evidence>
<keyword evidence="3" id="KW-1185">Reference proteome</keyword>
<name>A0A8S1F366_9PELO</name>
<feature type="transmembrane region" description="Helical" evidence="1">
    <location>
        <begin position="26"/>
        <end position="49"/>
    </location>
</feature>
<sequence>MFSSKSAIIGLIYVEIASNEYYVRLWVVYLGAALAMSIIYSLLFVTSIIRRIRLIDSLGEIDTMTYKVALTTKNVNETQTAIESNSKEPVKEKN</sequence>
<keyword evidence="1" id="KW-0812">Transmembrane</keyword>
<gene>
    <name evidence="2" type="ORF">CBOVIS_LOCUS8487</name>
</gene>
<protein>
    <submittedName>
        <fullName evidence="2">Uncharacterized protein</fullName>
    </submittedName>
</protein>
<accession>A0A8S1F366</accession>
<dbReference type="EMBL" id="CADEPM010000005">
    <property type="protein sequence ID" value="CAB3406412.1"/>
    <property type="molecule type" value="Genomic_DNA"/>
</dbReference>
<organism evidence="2 3">
    <name type="scientific">Caenorhabditis bovis</name>
    <dbReference type="NCBI Taxonomy" id="2654633"/>
    <lineage>
        <taxon>Eukaryota</taxon>
        <taxon>Metazoa</taxon>
        <taxon>Ecdysozoa</taxon>
        <taxon>Nematoda</taxon>
        <taxon>Chromadorea</taxon>
        <taxon>Rhabditida</taxon>
        <taxon>Rhabditina</taxon>
        <taxon>Rhabditomorpha</taxon>
        <taxon>Rhabditoidea</taxon>
        <taxon>Rhabditidae</taxon>
        <taxon>Peloderinae</taxon>
        <taxon>Caenorhabditis</taxon>
    </lineage>
</organism>
<keyword evidence="1" id="KW-0472">Membrane</keyword>